<name>A0A1X7SVX1_AMPQE</name>
<dbReference type="InParanoid" id="A0A1X7SVX1"/>
<protein>
    <submittedName>
        <fullName evidence="1">Uncharacterized protein</fullName>
    </submittedName>
</protein>
<sequence length="277" mass="31054">MSRTIRVRKTDLSPTMVRWSGPVRFLGTTTFAYCPRHAVEEVGKSIGVPSYYSLIQALRKLEENAVADGIDREKHPACVIFTAQCESCDSNKAVVVAALPYLAIFLYKEKIIDEMLVPTGEVLLKAVKEAVCADYHNLGKFGMILAADSKSIGHFLLDEYMNISFPLELCPEFTKIRAKFTDLKLDVAKAMESIKVEISELKEYFSVYKAHLKSHIASCKKITELIGLVGENCSLINVALLENAVERFKVEGAKPALKNIEKKLTNFIKMDDLYETF</sequence>
<evidence type="ECO:0000313" key="1">
    <source>
        <dbReference type="EnsemblMetazoa" id="Aqu2.1.06253_001"/>
    </source>
</evidence>
<dbReference type="AlphaFoldDB" id="A0A1X7SVX1"/>
<organism evidence="1">
    <name type="scientific">Amphimedon queenslandica</name>
    <name type="common">Sponge</name>
    <dbReference type="NCBI Taxonomy" id="400682"/>
    <lineage>
        <taxon>Eukaryota</taxon>
        <taxon>Metazoa</taxon>
        <taxon>Porifera</taxon>
        <taxon>Demospongiae</taxon>
        <taxon>Heteroscleromorpha</taxon>
        <taxon>Haplosclerida</taxon>
        <taxon>Niphatidae</taxon>
        <taxon>Amphimedon</taxon>
    </lineage>
</organism>
<proteinExistence type="predicted"/>
<dbReference type="EnsemblMetazoa" id="Aqu2.1.06253_001">
    <property type="protein sequence ID" value="Aqu2.1.06253_001"/>
    <property type="gene ID" value="Aqu2.1.06253"/>
</dbReference>
<reference evidence="1" key="1">
    <citation type="submission" date="2017-05" db="UniProtKB">
        <authorList>
            <consortium name="EnsemblMetazoa"/>
        </authorList>
    </citation>
    <scope>IDENTIFICATION</scope>
</reference>
<accession>A0A1X7SVX1</accession>